<reference evidence="1 2" key="1">
    <citation type="journal article" date="2022" name="Cell">
        <title>Repeat-based holocentromeres influence genome architecture and karyotype evolution.</title>
        <authorList>
            <person name="Hofstatter P.G."/>
            <person name="Thangavel G."/>
            <person name="Lux T."/>
            <person name="Neumann P."/>
            <person name="Vondrak T."/>
            <person name="Novak P."/>
            <person name="Zhang M."/>
            <person name="Costa L."/>
            <person name="Castellani M."/>
            <person name="Scott A."/>
            <person name="Toegelov H."/>
            <person name="Fuchs J."/>
            <person name="Mata-Sucre Y."/>
            <person name="Dias Y."/>
            <person name="Vanzela A.L.L."/>
            <person name="Huettel B."/>
            <person name="Almeida C.C.S."/>
            <person name="Simkova H."/>
            <person name="Souza G."/>
            <person name="Pedrosa-Harand A."/>
            <person name="Macas J."/>
            <person name="Mayer K.F.X."/>
            <person name="Houben A."/>
            <person name="Marques A."/>
        </authorList>
    </citation>
    <scope>NUCLEOTIDE SEQUENCE [LARGE SCALE GENOMIC DNA]</scope>
    <source>
        <strain evidence="1">RhyTen1mFocal</strain>
    </source>
</reference>
<organism evidence="1 2">
    <name type="scientific">Rhynchospora tenuis</name>
    <dbReference type="NCBI Taxonomy" id="198213"/>
    <lineage>
        <taxon>Eukaryota</taxon>
        <taxon>Viridiplantae</taxon>
        <taxon>Streptophyta</taxon>
        <taxon>Embryophyta</taxon>
        <taxon>Tracheophyta</taxon>
        <taxon>Spermatophyta</taxon>
        <taxon>Magnoliopsida</taxon>
        <taxon>Liliopsida</taxon>
        <taxon>Poales</taxon>
        <taxon>Cyperaceae</taxon>
        <taxon>Cyperoideae</taxon>
        <taxon>Rhynchosporeae</taxon>
        <taxon>Rhynchospora</taxon>
    </lineage>
</organism>
<evidence type="ECO:0000313" key="2">
    <source>
        <dbReference type="Proteomes" id="UP001210211"/>
    </source>
</evidence>
<dbReference type="GO" id="GO:0005975">
    <property type="term" value="P:carbohydrate metabolic process"/>
    <property type="evidence" value="ECO:0007669"/>
    <property type="project" value="InterPro"/>
</dbReference>
<dbReference type="GO" id="GO:0004553">
    <property type="term" value="F:hydrolase activity, hydrolyzing O-glycosyl compounds"/>
    <property type="evidence" value="ECO:0007669"/>
    <property type="project" value="InterPro"/>
</dbReference>
<gene>
    <name evidence="1" type="ORF">LUZ61_013707</name>
</gene>
<keyword evidence="2" id="KW-1185">Reference proteome</keyword>
<dbReference type="PANTHER" id="PTHR31490">
    <property type="entry name" value="GLYCOSYL HYDROLASE"/>
    <property type="match status" value="1"/>
</dbReference>
<proteinExistence type="predicted"/>
<evidence type="ECO:0000313" key="1">
    <source>
        <dbReference type="EMBL" id="KAJ3684543.1"/>
    </source>
</evidence>
<comment type="caution">
    <text evidence="1">The sequence shown here is derived from an EMBL/GenBank/DDBJ whole genome shotgun (WGS) entry which is preliminary data.</text>
</comment>
<name>A0AAD5WCM7_9POAL</name>
<protein>
    <submittedName>
        <fullName evidence="1">Uncharacterized protein</fullName>
    </submittedName>
</protein>
<dbReference type="InterPro" id="IPR044846">
    <property type="entry name" value="GH10"/>
</dbReference>
<dbReference type="PANTHER" id="PTHR31490:SF3">
    <property type="entry name" value="GLYCOSYL HYDROLASE FAMILY 10 PROTEIN"/>
    <property type="match status" value="1"/>
</dbReference>
<dbReference type="EMBL" id="JAMRDG010000002">
    <property type="protein sequence ID" value="KAJ3684543.1"/>
    <property type="molecule type" value="Genomic_DNA"/>
</dbReference>
<sequence length="86" mass="9724">MHQKGCYQMCLTDWNMRNLPTGDTVDMLLQEWATNQLTGATDIHGSYSFLGFLGEYKVTVNYADRSTVAFMSLPQGAETRQLNIQV</sequence>
<dbReference type="Proteomes" id="UP001210211">
    <property type="component" value="Unassembled WGS sequence"/>
</dbReference>
<dbReference type="AlphaFoldDB" id="A0AAD5WCM7"/>
<accession>A0AAD5WCM7</accession>